<dbReference type="EC" id="2.3.1.9" evidence="12"/>
<sequence length="447" mass="48554">MDESATGAEMRDAHRHPMRSGAAERVAVVAGLRTPFARQLTAYRDLNPVQLGTLVTNELLARMEFDPKLIERVVFGQVLALPEAPNIAREVVLRAGLDPMTDAYSVTRACATSFQATADIAQAIRLGDIEVGLAGGADTTSVLPIRLSTRLAGALLRASKAKTLPKRLAAFRALRPKDFMPRYPAVRDYTTELSMGEIGEQMAKSHGISRARQDEFALRSHRLAHQAWEAGKLDGEVMHAFVGEDRQPIHRDNNIRGDTSLEALAKLKPAFDRRHGTVTAGNSTPLTDGASALVLMKDSRARALGYEPLGWIRSWAFAAVNPFHDALMGPSYVTPIALERAGLRLEELTLIDIHEAFASQTLANLKYWPDPNFAREQLGRDEPIGEVDWERLNVLGGSIAYGHPFAATGGRMIVQTLRELRRRGGGTALVTACAAGGLGAAMVLEVA</sequence>
<proteinExistence type="inferred from homology"/>
<organism evidence="12 13">
    <name type="scientific">Nitrococcus mobilis Nb-231</name>
    <dbReference type="NCBI Taxonomy" id="314278"/>
    <lineage>
        <taxon>Bacteria</taxon>
        <taxon>Pseudomonadati</taxon>
        <taxon>Pseudomonadota</taxon>
        <taxon>Gammaproteobacteria</taxon>
        <taxon>Chromatiales</taxon>
        <taxon>Ectothiorhodospiraceae</taxon>
        <taxon>Nitrococcus</taxon>
    </lineage>
</organism>
<dbReference type="InterPro" id="IPR020610">
    <property type="entry name" value="Thiolase_AS"/>
</dbReference>
<dbReference type="InterPro" id="IPR020616">
    <property type="entry name" value="Thiolase_N"/>
</dbReference>
<feature type="domain" description="Thiolase N-terminal" evidence="10">
    <location>
        <begin position="26"/>
        <end position="298"/>
    </location>
</feature>
<evidence type="ECO:0000256" key="5">
    <source>
        <dbReference type="ARBA" id="ARBA00022963"/>
    </source>
</evidence>
<gene>
    <name evidence="12" type="ORF">NB231_14308</name>
</gene>
<comment type="similarity">
    <text evidence="1 9">Belongs to the thiolase-like superfamily. Thiolase family.</text>
</comment>
<dbReference type="InterPro" id="IPR002155">
    <property type="entry name" value="Thiolase"/>
</dbReference>
<name>A4BL12_9GAMM</name>
<dbReference type="PANTHER" id="PTHR18919:SF107">
    <property type="entry name" value="ACETYL-COA ACETYLTRANSFERASE, CYTOSOLIC"/>
    <property type="match status" value="1"/>
</dbReference>
<evidence type="ECO:0000256" key="8">
    <source>
        <dbReference type="PIRSR" id="PIRSR000429-1"/>
    </source>
</evidence>
<dbReference type="Gene3D" id="3.40.47.10">
    <property type="match status" value="1"/>
</dbReference>
<dbReference type="eggNOG" id="COG0183">
    <property type="taxonomic scope" value="Bacteria"/>
</dbReference>
<evidence type="ECO:0000256" key="7">
    <source>
        <dbReference type="ARBA" id="ARBA00023315"/>
    </source>
</evidence>
<dbReference type="NCBIfam" id="TIGR01930">
    <property type="entry name" value="AcCoA-C-Actrans"/>
    <property type="match status" value="1"/>
</dbReference>
<evidence type="ECO:0000259" key="10">
    <source>
        <dbReference type="Pfam" id="PF00108"/>
    </source>
</evidence>
<keyword evidence="13" id="KW-1185">Reference proteome</keyword>
<dbReference type="HOGENOM" id="CLU_031026_2_0_6"/>
<dbReference type="Pfam" id="PF02803">
    <property type="entry name" value="Thiolase_C"/>
    <property type="match status" value="1"/>
</dbReference>
<dbReference type="PROSITE" id="PS00737">
    <property type="entry name" value="THIOLASE_2"/>
    <property type="match status" value="1"/>
</dbReference>
<evidence type="ECO:0000259" key="11">
    <source>
        <dbReference type="Pfam" id="PF02803"/>
    </source>
</evidence>
<dbReference type="GO" id="GO:0003985">
    <property type="term" value="F:acetyl-CoA C-acetyltransferase activity"/>
    <property type="evidence" value="ECO:0007669"/>
    <property type="project" value="UniProtKB-EC"/>
</dbReference>
<dbReference type="SUPFAM" id="SSF53901">
    <property type="entry name" value="Thiolase-like"/>
    <property type="match status" value="2"/>
</dbReference>
<comment type="caution">
    <text evidence="12">The sequence shown here is derived from an EMBL/GenBank/DDBJ whole genome shotgun (WGS) entry which is preliminary data.</text>
</comment>
<keyword evidence="6" id="KW-0443">Lipid metabolism</keyword>
<evidence type="ECO:0000256" key="6">
    <source>
        <dbReference type="ARBA" id="ARBA00023098"/>
    </source>
</evidence>
<dbReference type="FunFam" id="3.40.47.10:FF:000011">
    <property type="entry name" value="3-ketoacyl-CoA thiolase"/>
    <property type="match status" value="1"/>
</dbReference>
<evidence type="ECO:0000256" key="3">
    <source>
        <dbReference type="ARBA" id="ARBA00022679"/>
    </source>
</evidence>
<dbReference type="PROSITE" id="PS00099">
    <property type="entry name" value="THIOLASE_3"/>
    <property type="match status" value="1"/>
</dbReference>
<reference evidence="12 13" key="1">
    <citation type="submission" date="2006-02" db="EMBL/GenBank/DDBJ databases">
        <authorList>
            <person name="Waterbury J."/>
            <person name="Ferriera S."/>
            <person name="Johnson J."/>
            <person name="Kravitz S."/>
            <person name="Halpern A."/>
            <person name="Remington K."/>
            <person name="Beeson K."/>
            <person name="Tran B."/>
            <person name="Rogers Y.-H."/>
            <person name="Friedman R."/>
            <person name="Venter J.C."/>
        </authorList>
    </citation>
    <scope>NUCLEOTIDE SEQUENCE [LARGE SCALE GENOMIC DNA]</scope>
    <source>
        <strain evidence="12 13">Nb-231</strain>
    </source>
</reference>
<keyword evidence="3 9" id="KW-0808">Transferase</keyword>
<keyword evidence="2" id="KW-0963">Cytoplasm</keyword>
<dbReference type="CDD" id="cd00751">
    <property type="entry name" value="thiolase"/>
    <property type="match status" value="1"/>
</dbReference>
<feature type="domain" description="Thiolase C-terminal" evidence="11">
    <location>
        <begin position="307"/>
        <end position="445"/>
    </location>
</feature>
<dbReference type="InterPro" id="IPR016039">
    <property type="entry name" value="Thiolase-like"/>
</dbReference>
<accession>A4BL12</accession>
<dbReference type="InterPro" id="IPR020613">
    <property type="entry name" value="Thiolase_CS"/>
</dbReference>
<dbReference type="PIRSF" id="PIRSF000429">
    <property type="entry name" value="Ac-CoA_Ac_transf"/>
    <property type="match status" value="1"/>
</dbReference>
<dbReference type="OrthoDB" id="1402717at2"/>
<dbReference type="Pfam" id="PF00108">
    <property type="entry name" value="Thiolase_N"/>
    <property type="match status" value="1"/>
</dbReference>
<evidence type="ECO:0000313" key="12">
    <source>
        <dbReference type="EMBL" id="EAR23000.1"/>
    </source>
</evidence>
<evidence type="ECO:0000313" key="13">
    <source>
        <dbReference type="Proteomes" id="UP000003374"/>
    </source>
</evidence>
<protein>
    <submittedName>
        <fullName evidence="12">Acetyl-CoA acetyltransferase</fullName>
        <ecNumber evidence="12">2.3.1.9</ecNumber>
    </submittedName>
</protein>
<dbReference type="STRING" id="314278.NB231_14308"/>
<feature type="active site" description="Proton acceptor" evidence="8">
    <location>
        <position position="403"/>
    </location>
</feature>
<dbReference type="GO" id="GO:0016042">
    <property type="term" value="P:lipid catabolic process"/>
    <property type="evidence" value="ECO:0007669"/>
    <property type="project" value="UniProtKB-KW"/>
</dbReference>
<evidence type="ECO:0000256" key="4">
    <source>
        <dbReference type="ARBA" id="ARBA00022832"/>
    </source>
</evidence>
<dbReference type="Proteomes" id="UP000003374">
    <property type="component" value="Unassembled WGS sequence"/>
</dbReference>
<evidence type="ECO:0000256" key="1">
    <source>
        <dbReference type="ARBA" id="ARBA00010982"/>
    </source>
</evidence>
<feature type="active site" description="Acyl-thioester intermediate" evidence="8">
    <location>
        <position position="110"/>
    </location>
</feature>
<dbReference type="GO" id="GO:0006631">
    <property type="term" value="P:fatty acid metabolic process"/>
    <property type="evidence" value="ECO:0007669"/>
    <property type="project" value="UniProtKB-KW"/>
</dbReference>
<keyword evidence="5" id="KW-0442">Lipid degradation</keyword>
<dbReference type="PANTHER" id="PTHR18919">
    <property type="entry name" value="ACETYL-COA C-ACYLTRANSFERASE"/>
    <property type="match status" value="1"/>
</dbReference>
<dbReference type="GO" id="GO:0005829">
    <property type="term" value="C:cytosol"/>
    <property type="evidence" value="ECO:0007669"/>
    <property type="project" value="TreeGrafter"/>
</dbReference>
<evidence type="ECO:0000256" key="9">
    <source>
        <dbReference type="RuleBase" id="RU003557"/>
    </source>
</evidence>
<evidence type="ECO:0000256" key="2">
    <source>
        <dbReference type="ARBA" id="ARBA00022490"/>
    </source>
</evidence>
<keyword evidence="7 9" id="KW-0012">Acyltransferase</keyword>
<keyword evidence="4" id="KW-0276">Fatty acid metabolism</keyword>
<dbReference type="AlphaFoldDB" id="A4BL12"/>
<dbReference type="InterPro" id="IPR020617">
    <property type="entry name" value="Thiolase_C"/>
</dbReference>
<feature type="active site" description="Proton acceptor" evidence="8">
    <location>
        <position position="433"/>
    </location>
</feature>
<dbReference type="NCBIfam" id="NF006516">
    <property type="entry name" value="PRK08963.1"/>
    <property type="match status" value="1"/>
</dbReference>
<dbReference type="EMBL" id="AAOF01000001">
    <property type="protein sequence ID" value="EAR23000.1"/>
    <property type="molecule type" value="Genomic_DNA"/>
</dbReference>